<keyword evidence="6" id="KW-0732">Signal</keyword>
<dbReference type="InterPro" id="IPR002223">
    <property type="entry name" value="Kunitz_BPTI"/>
</dbReference>
<evidence type="ECO:0000259" key="7">
    <source>
        <dbReference type="PROSITE" id="PS50279"/>
    </source>
</evidence>
<evidence type="ECO:0000256" key="2">
    <source>
        <dbReference type="ARBA" id="ARBA00022525"/>
    </source>
</evidence>
<dbReference type="GO" id="GO:0004867">
    <property type="term" value="F:serine-type endopeptidase inhibitor activity"/>
    <property type="evidence" value="ECO:0007669"/>
    <property type="project" value="UniProtKB-KW"/>
</dbReference>
<keyword evidence="2" id="KW-0964">Secreted</keyword>
<dbReference type="SMART" id="SM00131">
    <property type="entry name" value="KU"/>
    <property type="match status" value="2"/>
</dbReference>
<feature type="signal peptide" evidence="6">
    <location>
        <begin position="1"/>
        <end position="18"/>
    </location>
</feature>
<organism evidence="8">
    <name type="scientific">Amblyomma cajennense</name>
    <name type="common">Cayenne tick</name>
    <name type="synonym">Acarus cajennensis</name>
    <dbReference type="NCBI Taxonomy" id="34607"/>
    <lineage>
        <taxon>Eukaryota</taxon>
        <taxon>Metazoa</taxon>
        <taxon>Ecdysozoa</taxon>
        <taxon>Arthropoda</taxon>
        <taxon>Chelicerata</taxon>
        <taxon>Arachnida</taxon>
        <taxon>Acari</taxon>
        <taxon>Parasitiformes</taxon>
        <taxon>Ixodida</taxon>
        <taxon>Ixodoidea</taxon>
        <taxon>Ixodidae</taxon>
        <taxon>Amblyomminae</taxon>
        <taxon>Amblyomma</taxon>
    </lineage>
</organism>
<protein>
    <submittedName>
        <fullName evidence="8">Putative tick kunitz 88</fullName>
    </submittedName>
</protein>
<evidence type="ECO:0000256" key="3">
    <source>
        <dbReference type="ARBA" id="ARBA00022690"/>
    </source>
</evidence>
<dbReference type="EMBL" id="GBBK01000366">
    <property type="protein sequence ID" value="JAC24116.1"/>
    <property type="molecule type" value="mRNA"/>
</dbReference>
<name>A0A023FQP1_AMBCJ</name>
<evidence type="ECO:0000313" key="8">
    <source>
        <dbReference type="EMBL" id="JAC24116.1"/>
    </source>
</evidence>
<dbReference type="PROSITE" id="PS50279">
    <property type="entry name" value="BPTI_KUNITZ_2"/>
    <property type="match status" value="2"/>
</dbReference>
<feature type="domain" description="BPTI/Kunitz inhibitor" evidence="7">
    <location>
        <begin position="142"/>
        <end position="191"/>
    </location>
</feature>
<evidence type="ECO:0000256" key="1">
    <source>
        <dbReference type="ARBA" id="ARBA00004613"/>
    </source>
</evidence>
<evidence type="ECO:0000256" key="5">
    <source>
        <dbReference type="ARBA" id="ARBA00023157"/>
    </source>
</evidence>
<keyword evidence="3" id="KW-0646">Protease inhibitor</keyword>
<comment type="subcellular location">
    <subcellularLocation>
        <location evidence="1">Secreted</location>
    </subcellularLocation>
</comment>
<dbReference type="PANTHER" id="PTHR10083">
    <property type="entry name" value="KUNITZ-TYPE PROTEASE INHIBITOR-RELATED"/>
    <property type="match status" value="1"/>
</dbReference>
<dbReference type="Pfam" id="PF00014">
    <property type="entry name" value="Kunitz_BPTI"/>
    <property type="match status" value="2"/>
</dbReference>
<proteinExistence type="evidence at transcript level"/>
<dbReference type="SUPFAM" id="SSF57362">
    <property type="entry name" value="BPTI-like"/>
    <property type="match status" value="2"/>
</dbReference>
<keyword evidence="5" id="KW-1015">Disulfide bond</keyword>
<dbReference type="Gene3D" id="4.10.410.10">
    <property type="entry name" value="Pancreatic trypsin inhibitor Kunitz domain"/>
    <property type="match status" value="2"/>
</dbReference>
<dbReference type="GO" id="GO:0005615">
    <property type="term" value="C:extracellular space"/>
    <property type="evidence" value="ECO:0007669"/>
    <property type="project" value="TreeGrafter"/>
</dbReference>
<dbReference type="CDD" id="cd00109">
    <property type="entry name" value="Kunitz-type"/>
    <property type="match status" value="2"/>
</dbReference>
<keyword evidence="4" id="KW-0722">Serine protease inhibitor</keyword>
<reference evidence="8" key="1">
    <citation type="submission" date="2014-03" db="EMBL/GenBank/DDBJ databases">
        <title>The sialotranscriptome of Amblyomma triste, Amblyomma parvum and Amblyomma cajennense ticks, uncovered by 454-based RNA-seq.</title>
        <authorList>
            <person name="Garcia G.R."/>
            <person name="Gardinassi L.G."/>
            <person name="Ribeiro J.M."/>
            <person name="Anatriello E."/>
            <person name="Ferreira B.R."/>
            <person name="Moreira H.N."/>
            <person name="Mafra C."/>
            <person name="Olegario M.M."/>
            <person name="Szabo P.J."/>
            <person name="Miranda-Santos I.K."/>
            <person name="Maruyama S.R."/>
        </authorList>
    </citation>
    <scope>NUCLEOTIDE SEQUENCE</scope>
    <source>
        <strain evidence="8">Uberlandia</strain>
        <tissue evidence="8">Salivary glands</tissue>
    </source>
</reference>
<feature type="chain" id="PRO_5001517242" evidence="6">
    <location>
        <begin position="19"/>
        <end position="191"/>
    </location>
</feature>
<evidence type="ECO:0000256" key="6">
    <source>
        <dbReference type="SAM" id="SignalP"/>
    </source>
</evidence>
<dbReference type="InterPro" id="IPR050098">
    <property type="entry name" value="TFPI/VKTCI-like"/>
</dbReference>
<sequence>MEMYRKLSFFLFLGLCTAASRSTKDPRCISDKTIITTPGCLTLRWQFNPFKRTCIETCNKDGPFDSKFACDGVCRSVDVCEEPRAVSSCGGEVHPVYYYNPNTRQCEKDIGCIYSGNNFPTITECRETCMGGRPTPPKLQKCFQPPGQVLPCRKAYQLPRFYYNYYINQCIRFLYQGCGGSPNRFRSTKPA</sequence>
<feature type="domain" description="BPTI/Kunitz inhibitor" evidence="7">
    <location>
        <begin position="80"/>
        <end position="129"/>
    </location>
</feature>
<evidence type="ECO:0000256" key="4">
    <source>
        <dbReference type="ARBA" id="ARBA00022900"/>
    </source>
</evidence>
<accession>A0A023FQP1</accession>
<dbReference type="PANTHER" id="PTHR10083:SF217">
    <property type="entry name" value="BOOPHILIN-H2"/>
    <property type="match status" value="1"/>
</dbReference>
<dbReference type="InterPro" id="IPR036880">
    <property type="entry name" value="Kunitz_BPTI_sf"/>
</dbReference>
<dbReference type="AlphaFoldDB" id="A0A023FQP1"/>